<gene>
    <name evidence="1" type="ORF">ABT272_45455</name>
</gene>
<sequence length="277" mass="30539">MQAATLARHAHDNDTVIALLQVLPERFHTIETRLQLAEALWEVGDAAQADTILRISDSRSESEHERLTVMLMICMNRFLGANRVDQALAAIEKTRPQVHSDAGLHALDVTEGWIRSVTGELREGSALLEQLEPEAEEAAEPTIWAMAAAMKTLVLAAGGRAEEGVVWSEHSYATHLRLDQEMLMPHPSAQFSPMIMALTEAGHFSRARTVGERAYNNMVAAGQPFAIAYIAFHLGRLEYIAGHLRTARRWYAEALRLACEAHHAALRQLALSGLGPV</sequence>
<organism evidence="1 2">
    <name type="scientific">Streptomyces sp. 900105245</name>
    <dbReference type="NCBI Taxonomy" id="3154379"/>
    <lineage>
        <taxon>Bacteria</taxon>
        <taxon>Bacillati</taxon>
        <taxon>Actinomycetota</taxon>
        <taxon>Actinomycetes</taxon>
        <taxon>Kitasatosporales</taxon>
        <taxon>Streptomycetaceae</taxon>
        <taxon>Streptomyces</taxon>
    </lineage>
</organism>
<evidence type="ECO:0008006" key="3">
    <source>
        <dbReference type="Google" id="ProtNLM"/>
    </source>
</evidence>
<proteinExistence type="predicted"/>
<evidence type="ECO:0000313" key="1">
    <source>
        <dbReference type="EMBL" id="MER6434693.1"/>
    </source>
</evidence>
<protein>
    <recommendedName>
        <fullName evidence="3">Tetratricopeptide repeat protein</fullName>
    </recommendedName>
</protein>
<evidence type="ECO:0000313" key="2">
    <source>
        <dbReference type="Proteomes" id="UP001470023"/>
    </source>
</evidence>
<dbReference type="Proteomes" id="UP001470023">
    <property type="component" value="Unassembled WGS sequence"/>
</dbReference>
<name>A0ABV1ULS3_9ACTN</name>
<keyword evidence="2" id="KW-1185">Reference proteome</keyword>
<dbReference type="RefSeq" id="WP_352066485.1">
    <property type="nucleotide sequence ID" value="NZ_JBEPAZ010000182.1"/>
</dbReference>
<accession>A0ABV1ULS3</accession>
<reference evidence="1 2" key="1">
    <citation type="submission" date="2024-06" db="EMBL/GenBank/DDBJ databases">
        <title>The Natural Products Discovery Center: Release of the First 8490 Sequenced Strains for Exploring Actinobacteria Biosynthetic Diversity.</title>
        <authorList>
            <person name="Kalkreuter E."/>
            <person name="Kautsar S.A."/>
            <person name="Yang D."/>
            <person name="Bader C.D."/>
            <person name="Teijaro C.N."/>
            <person name="Fluegel L."/>
            <person name="Davis C.M."/>
            <person name="Simpson J.R."/>
            <person name="Lauterbach L."/>
            <person name="Steele A.D."/>
            <person name="Gui C."/>
            <person name="Meng S."/>
            <person name="Li G."/>
            <person name="Viehrig K."/>
            <person name="Ye F."/>
            <person name="Su P."/>
            <person name="Kiefer A.F."/>
            <person name="Nichols A."/>
            <person name="Cepeda A.J."/>
            <person name="Yan W."/>
            <person name="Fan B."/>
            <person name="Jiang Y."/>
            <person name="Adhikari A."/>
            <person name="Zheng C.-J."/>
            <person name="Schuster L."/>
            <person name="Cowan T.M."/>
            <person name="Smanski M.J."/>
            <person name="Chevrette M.G."/>
            <person name="De Carvalho L.P.S."/>
            <person name="Shen B."/>
        </authorList>
    </citation>
    <scope>NUCLEOTIDE SEQUENCE [LARGE SCALE GENOMIC DNA]</scope>
    <source>
        <strain evidence="1 2">NPDC001166</strain>
    </source>
</reference>
<dbReference type="EMBL" id="JBEPAZ010000182">
    <property type="protein sequence ID" value="MER6434693.1"/>
    <property type="molecule type" value="Genomic_DNA"/>
</dbReference>
<comment type="caution">
    <text evidence="1">The sequence shown here is derived from an EMBL/GenBank/DDBJ whole genome shotgun (WGS) entry which is preliminary data.</text>
</comment>